<proteinExistence type="predicted"/>
<comment type="caution">
    <text evidence="1">The sequence shown here is derived from an EMBL/GenBank/DDBJ whole genome shotgun (WGS) entry which is preliminary data.</text>
</comment>
<protein>
    <recommendedName>
        <fullName evidence="3">DUF1579 domain-containing protein</fullName>
    </recommendedName>
</protein>
<name>A0ABV1XJ52_9ACTN</name>
<evidence type="ECO:0008006" key="3">
    <source>
        <dbReference type="Google" id="ProtNLM"/>
    </source>
</evidence>
<organism evidence="1 2">
    <name type="scientific">Streptomyces lanatus</name>
    <dbReference type="NCBI Taxonomy" id="66900"/>
    <lineage>
        <taxon>Bacteria</taxon>
        <taxon>Bacillati</taxon>
        <taxon>Actinomycetota</taxon>
        <taxon>Actinomycetes</taxon>
        <taxon>Kitasatosporales</taxon>
        <taxon>Streptomycetaceae</taxon>
        <taxon>Streptomyces</taxon>
    </lineage>
</organism>
<dbReference type="RefSeq" id="WP_190068661.1">
    <property type="nucleotide sequence ID" value="NZ_BNBM01000002.1"/>
</dbReference>
<accession>A0ABV1XJ52</accession>
<reference evidence="1 2" key="1">
    <citation type="submission" date="2024-06" db="EMBL/GenBank/DDBJ databases">
        <title>The Natural Products Discovery Center: Release of the First 8490 Sequenced Strains for Exploring Actinobacteria Biosynthetic Diversity.</title>
        <authorList>
            <person name="Kalkreuter E."/>
            <person name="Kautsar S.A."/>
            <person name="Yang D."/>
            <person name="Bader C.D."/>
            <person name="Teijaro C.N."/>
            <person name="Fluegel L."/>
            <person name="Davis C.M."/>
            <person name="Simpson J.R."/>
            <person name="Lauterbach L."/>
            <person name="Steele A.D."/>
            <person name="Gui C."/>
            <person name="Meng S."/>
            <person name="Li G."/>
            <person name="Viehrig K."/>
            <person name="Ye F."/>
            <person name="Su P."/>
            <person name="Kiefer A.F."/>
            <person name="Nichols A."/>
            <person name="Cepeda A.J."/>
            <person name="Yan W."/>
            <person name="Fan B."/>
            <person name="Jiang Y."/>
            <person name="Adhikari A."/>
            <person name="Zheng C.-J."/>
            <person name="Schuster L."/>
            <person name="Cowan T.M."/>
            <person name="Smanski M.J."/>
            <person name="Chevrette M.G."/>
            <person name="De Carvalho L.P.S."/>
            <person name="Shen B."/>
        </authorList>
    </citation>
    <scope>NUCLEOTIDE SEQUENCE [LARGE SCALE GENOMIC DNA]</scope>
    <source>
        <strain evidence="1 2">NPDC000155</strain>
    </source>
</reference>
<keyword evidence="2" id="KW-1185">Reference proteome</keyword>
<evidence type="ECO:0000313" key="2">
    <source>
        <dbReference type="Proteomes" id="UP001486207"/>
    </source>
</evidence>
<sequence>MRQPTPHPALRRLDPFIGTWEMWAVGRTVGPFHTEFSWLEGGAFLAQHTDLGPDASLPGDWGPNAPFPTVALIGYDDTTAEYTVLYADGRAVSRVYRATMTDRTWHQWRAAPAFHQRLTATFSPDGNTVEGRWEQSPDGEEWRTDFDLTYVRTA</sequence>
<dbReference type="Proteomes" id="UP001486207">
    <property type="component" value="Unassembled WGS sequence"/>
</dbReference>
<dbReference type="EMBL" id="JBEPFB010000001">
    <property type="protein sequence ID" value="MER7371618.1"/>
    <property type="molecule type" value="Genomic_DNA"/>
</dbReference>
<gene>
    <name evidence="1" type="ORF">ABT384_03025</name>
</gene>
<evidence type="ECO:0000313" key="1">
    <source>
        <dbReference type="EMBL" id="MER7371618.1"/>
    </source>
</evidence>